<dbReference type="Pfam" id="PF23309">
    <property type="entry name" value="DUF7083"/>
    <property type="match status" value="1"/>
</dbReference>
<protein>
    <recommendedName>
        <fullName evidence="11">Reverse transcriptase</fullName>
    </recommendedName>
</protein>
<dbReference type="SUPFAM" id="SSF50630">
    <property type="entry name" value="Acid proteases"/>
    <property type="match status" value="1"/>
</dbReference>
<organism evidence="9 10">
    <name type="scientific">Schistosoma rodhaini</name>
    <dbReference type="NCBI Taxonomy" id="6188"/>
    <lineage>
        <taxon>Eukaryota</taxon>
        <taxon>Metazoa</taxon>
        <taxon>Spiralia</taxon>
        <taxon>Lophotrochozoa</taxon>
        <taxon>Platyhelminthes</taxon>
        <taxon>Trematoda</taxon>
        <taxon>Digenea</taxon>
        <taxon>Strigeidida</taxon>
        <taxon>Schistosomatoidea</taxon>
        <taxon>Schistosomatidae</taxon>
        <taxon>Schistosoma</taxon>
    </lineage>
</organism>
<evidence type="ECO:0000313" key="10">
    <source>
        <dbReference type="WBParaSite" id="SRDH1_51390.1"/>
    </source>
</evidence>
<dbReference type="InterPro" id="IPR043502">
    <property type="entry name" value="DNA/RNA_pol_sf"/>
</dbReference>
<evidence type="ECO:0000256" key="4">
    <source>
        <dbReference type="ARBA" id="ARBA00022759"/>
    </source>
</evidence>
<keyword evidence="4" id="KW-0255">Endonuclease</keyword>
<dbReference type="SUPFAM" id="SSF56672">
    <property type="entry name" value="DNA/RNA polymerases"/>
    <property type="match status" value="1"/>
</dbReference>
<dbReference type="InterPro" id="IPR041577">
    <property type="entry name" value="RT_RNaseH_2"/>
</dbReference>
<dbReference type="InterPro" id="IPR036397">
    <property type="entry name" value="RNaseH_sf"/>
</dbReference>
<feature type="domain" description="Integrase catalytic" evidence="8">
    <location>
        <begin position="1066"/>
        <end position="1219"/>
    </location>
</feature>
<keyword evidence="1" id="KW-0808">Transferase</keyword>
<evidence type="ECO:0000313" key="9">
    <source>
        <dbReference type="Proteomes" id="UP000050792"/>
    </source>
</evidence>
<reference evidence="10" key="2">
    <citation type="submission" date="2023-11" db="UniProtKB">
        <authorList>
            <consortium name="WormBaseParasite"/>
        </authorList>
    </citation>
    <scope>IDENTIFICATION</scope>
</reference>
<dbReference type="GO" id="GO:0003676">
    <property type="term" value="F:nucleic acid binding"/>
    <property type="evidence" value="ECO:0007669"/>
    <property type="project" value="InterPro"/>
</dbReference>
<accession>A0AA85FJP0</accession>
<dbReference type="GO" id="GO:0015074">
    <property type="term" value="P:DNA integration"/>
    <property type="evidence" value="ECO:0007669"/>
    <property type="project" value="InterPro"/>
</dbReference>
<dbReference type="InterPro" id="IPR043128">
    <property type="entry name" value="Rev_trsase/Diguanyl_cyclase"/>
</dbReference>
<dbReference type="Gene3D" id="3.10.10.10">
    <property type="entry name" value="HIV Type 1 Reverse Transcriptase, subunit A, domain 1"/>
    <property type="match status" value="1"/>
</dbReference>
<dbReference type="FunFam" id="3.30.70.270:FF:000020">
    <property type="entry name" value="Transposon Tf2-6 polyprotein-like Protein"/>
    <property type="match status" value="1"/>
</dbReference>
<feature type="region of interest" description="Disordered" evidence="6">
    <location>
        <begin position="1311"/>
        <end position="1345"/>
    </location>
</feature>
<evidence type="ECO:0000256" key="3">
    <source>
        <dbReference type="ARBA" id="ARBA00022722"/>
    </source>
</evidence>
<reference evidence="9" key="1">
    <citation type="submission" date="2022-06" db="EMBL/GenBank/DDBJ databases">
        <authorList>
            <person name="Berger JAMES D."/>
            <person name="Berger JAMES D."/>
        </authorList>
    </citation>
    <scope>NUCLEOTIDE SEQUENCE [LARGE SCALE GENOMIC DNA]</scope>
</reference>
<keyword evidence="3" id="KW-0540">Nuclease</keyword>
<dbReference type="Pfam" id="PF17919">
    <property type="entry name" value="RT_RNaseH_2"/>
    <property type="match status" value="1"/>
</dbReference>
<dbReference type="FunFam" id="3.10.20.370:FF:000001">
    <property type="entry name" value="Retrovirus-related Pol polyprotein from transposon 17.6-like protein"/>
    <property type="match status" value="1"/>
</dbReference>
<dbReference type="Gene3D" id="3.30.70.270">
    <property type="match status" value="2"/>
</dbReference>
<dbReference type="Pfam" id="PF00665">
    <property type="entry name" value="rve"/>
    <property type="match status" value="1"/>
</dbReference>
<dbReference type="InterPro" id="IPR000477">
    <property type="entry name" value="RT_dom"/>
</dbReference>
<dbReference type="CDD" id="cd05484">
    <property type="entry name" value="retropepsin_like_LTR_2"/>
    <property type="match status" value="1"/>
</dbReference>
<evidence type="ECO:0000256" key="6">
    <source>
        <dbReference type="SAM" id="MobiDB-lite"/>
    </source>
</evidence>
<dbReference type="CDD" id="cd09274">
    <property type="entry name" value="RNase_HI_RT_Ty3"/>
    <property type="match status" value="1"/>
</dbReference>
<evidence type="ECO:0000256" key="5">
    <source>
        <dbReference type="ARBA" id="ARBA00023268"/>
    </source>
</evidence>
<proteinExistence type="predicted"/>
<dbReference type="Pfam" id="PF17921">
    <property type="entry name" value="Integrase_H2C2"/>
    <property type="match status" value="1"/>
</dbReference>
<dbReference type="WBParaSite" id="SRDH1_51390.1">
    <property type="protein sequence ID" value="SRDH1_51390.1"/>
    <property type="gene ID" value="SRDH1_51390"/>
</dbReference>
<evidence type="ECO:0000256" key="1">
    <source>
        <dbReference type="ARBA" id="ARBA00022679"/>
    </source>
</evidence>
<keyword evidence="4" id="KW-0378">Hydrolase</keyword>
<dbReference type="InterPro" id="IPR021109">
    <property type="entry name" value="Peptidase_aspartic_dom_sf"/>
</dbReference>
<dbReference type="InterPro" id="IPR055510">
    <property type="entry name" value="DUF7083"/>
</dbReference>
<dbReference type="GO" id="GO:0016779">
    <property type="term" value="F:nucleotidyltransferase activity"/>
    <property type="evidence" value="ECO:0007669"/>
    <property type="project" value="UniProtKB-KW"/>
</dbReference>
<dbReference type="Pfam" id="PF00078">
    <property type="entry name" value="RVT_1"/>
    <property type="match status" value="1"/>
</dbReference>
<dbReference type="FunFam" id="1.10.340.70:FF:000003">
    <property type="entry name" value="Protein CBG25708"/>
    <property type="match status" value="1"/>
</dbReference>
<evidence type="ECO:0000259" key="8">
    <source>
        <dbReference type="PROSITE" id="PS50994"/>
    </source>
</evidence>
<dbReference type="PROSITE" id="PS50878">
    <property type="entry name" value="RT_POL"/>
    <property type="match status" value="1"/>
</dbReference>
<dbReference type="InterPro" id="IPR001584">
    <property type="entry name" value="Integrase_cat-core"/>
</dbReference>
<keyword evidence="9" id="KW-1185">Reference proteome</keyword>
<evidence type="ECO:0000259" key="7">
    <source>
        <dbReference type="PROSITE" id="PS50878"/>
    </source>
</evidence>
<dbReference type="CDD" id="cd01647">
    <property type="entry name" value="RT_LTR"/>
    <property type="match status" value="1"/>
</dbReference>
<dbReference type="InterPro" id="IPR012337">
    <property type="entry name" value="RNaseH-like_sf"/>
</dbReference>
<dbReference type="Proteomes" id="UP000050792">
    <property type="component" value="Unassembled WGS sequence"/>
</dbReference>
<dbReference type="PANTHER" id="PTHR37984">
    <property type="entry name" value="PROTEIN CBG26694"/>
    <property type="match status" value="1"/>
</dbReference>
<dbReference type="PROSITE" id="PS50994">
    <property type="entry name" value="INTEGRASE"/>
    <property type="match status" value="1"/>
</dbReference>
<keyword evidence="5" id="KW-0511">Multifunctional enzyme</keyword>
<feature type="domain" description="Reverse transcriptase" evidence="7">
    <location>
        <begin position="509"/>
        <end position="687"/>
    </location>
</feature>
<dbReference type="Gene3D" id="1.10.340.70">
    <property type="match status" value="1"/>
</dbReference>
<dbReference type="Gene3D" id="2.40.70.10">
    <property type="entry name" value="Acid Proteases"/>
    <property type="match status" value="1"/>
</dbReference>
<dbReference type="Gene3D" id="3.30.420.10">
    <property type="entry name" value="Ribonuclease H-like superfamily/Ribonuclease H"/>
    <property type="match status" value="1"/>
</dbReference>
<sequence length="1381" mass="157560">MSITFDQFEAFLERHEKRLEQFQMRILEKLTQQMNLNKNGLTDVSTKSHADCIIDSIHEFHFDGVAGVTFESWYKKYEDVFNVDLETFDDAAKVRVLLRKLGTIEHERYTNYILPKNPRDISFEETVKILSQIFGEQSSLFNIRYQCLKIVKAGNDDWVQHASIINRECERFKLSAMTEDQFKCLVFVCSLQSSEDADIRTRILSKIEQCPNITLQEVTTECQHLVNLKHDTSMVENNGRLPYVQAVSGKQKQNTTIKKPPSACWFCGELHYKRFCPYKNYRCTRCQLKGHKETCCKKKMHRRSSSVHFRRRKNCSSINRIMVAHTRTEHNRRKYVTLEINGRRARLQLDTASDISLISRKTWSHIGKPSVLPTTQLAHSASGGKLNIVGEIYCPVKKGNVQKNVKVYLTESPGLDLLGLDLIETLKLADHSINSICKRVTIDNSSRCNQKSTVPQRHHNVFKEELGECTKAKALLILKPGATPVFRPKRPVPYAALPIVEQELERLQKSGIIEPVNFSDWAAPIVIVKKPNGSIRLCADYSTGLNDALEDHQYPLPLPEDLFAKLNGGKYFAKLDLSEAYLQIPVAEECKHYLTINTHKGLFRYNRLPFGAKTAPSIFQQVMDTMLQDIPGTAAYLDDILIMGTDYADLEKKVDMVLRRIADFGFTLRAEKCDFYMEQVRYLGFIIDKNGRKPDPENVEAIKSMPPPTDVSTLRSFLGMVSHYGVFLPELHRLRAPLNGLLKKDTKWFWSSECQEAFVKLKQLLSSNLLLTHYDPELPIIVAADASNYGIGAVTAHTYPDGSEKAIAHAARSLTMTERNYSQIEKEALSIIFAVKKFHKMLFGRQFTLLTDHKPLLTIFGSKKGIPVYTANRLQRWATTLLGYDFKIKYQPTTDFGQADALSRLISSRTKQEEEVLVAAVDVEAEVHTVLTDAVSGLPVTFEAIKGASEKDNVLKFVRRCILNKWPSSRLNGELLQFFRRRDSLTIVDSCIMFGHRIVIPRNLRNQVLKQFHSGHPGISKMKSLARSYAYWPSMDHDIEQKCRSCSSCLEAAKNPNKAEPQPWPKPDGPWQRIHADFAGPIQGRNYLVVVDAFTKWPEVYDMPKMTSESTIRKLTGLFACFGVPEILVTDNGTQFMSSVFKRFCTENGISHLQSPPYHPQSNGQAERFVDTIKRALVKGGGEAIPEQVISKFLLSYRVTPNPAVPEGKSPAECMFGRKIRTIFSSMLPPRKTRKPTNGNHMVTRSFKVGERVLVKSYQGGKRWEPGIIERRIGSVLYLIRRNVGTCIRHINQIRRDGRTWMPQSRLPFHLLMDSSPKSTQAREGRKDKRRKSKATQPSRVMSRKRIAVTQFQVDPRKRTYTTDFKGGRCEDGPQVKSRRL</sequence>
<dbReference type="FunFam" id="3.30.420.10:FF:000063">
    <property type="entry name" value="Retrovirus-related Pol polyprotein from transposon 297-like Protein"/>
    <property type="match status" value="1"/>
</dbReference>
<evidence type="ECO:0000256" key="2">
    <source>
        <dbReference type="ARBA" id="ARBA00022695"/>
    </source>
</evidence>
<dbReference type="PANTHER" id="PTHR37984:SF5">
    <property type="entry name" value="PROTEIN NYNRIN-LIKE"/>
    <property type="match status" value="1"/>
</dbReference>
<keyword evidence="2" id="KW-0548">Nucleotidyltransferase</keyword>
<evidence type="ECO:0008006" key="11">
    <source>
        <dbReference type="Google" id="ProtNLM"/>
    </source>
</evidence>
<dbReference type="SUPFAM" id="SSF53098">
    <property type="entry name" value="Ribonuclease H-like"/>
    <property type="match status" value="1"/>
</dbReference>
<dbReference type="GO" id="GO:0004519">
    <property type="term" value="F:endonuclease activity"/>
    <property type="evidence" value="ECO:0007669"/>
    <property type="project" value="UniProtKB-KW"/>
</dbReference>
<dbReference type="InterPro" id="IPR041588">
    <property type="entry name" value="Integrase_H2C2"/>
</dbReference>
<name>A0AA85FJP0_9TREM</name>
<dbReference type="InterPro" id="IPR034128">
    <property type="entry name" value="K02A2.6-like"/>
</dbReference>
<dbReference type="InterPro" id="IPR050951">
    <property type="entry name" value="Retrovirus_Pol_polyprotein"/>
</dbReference>